<evidence type="ECO:0000313" key="3">
    <source>
        <dbReference type="Proteomes" id="UP000075517"/>
    </source>
</evidence>
<dbReference type="Proteomes" id="UP000773850">
    <property type="component" value="Unassembled WGS sequence"/>
</dbReference>
<dbReference type="RefSeq" id="WP_255350135.1">
    <property type="nucleotide sequence ID" value="NZ_JARMRZ010000067.1"/>
</dbReference>
<name>A0A150NDX6_GEOSE</name>
<dbReference type="PATRIC" id="fig|1422.17.peg.2028"/>
<reference evidence="2 3" key="1">
    <citation type="submission" date="2016-01" db="EMBL/GenBank/DDBJ databases">
        <title>Draft Genome Sequences of Seven Thermophilic Sporeformers Isolated from Foods.</title>
        <authorList>
            <person name="Berendsen E.M."/>
            <person name="Wells-Bennik M.H."/>
            <person name="Krawcyk A.O."/>
            <person name="De Jong A."/>
            <person name="Holsappel S."/>
            <person name="Eijlander R.T."/>
            <person name="Kuipers O.P."/>
        </authorList>
    </citation>
    <scope>NUCLEOTIDE SEQUENCE [LARGE SCALE GENOMIC DNA]</scope>
    <source>
        <strain evidence="2 3">B4114</strain>
    </source>
</reference>
<keyword evidence="2" id="KW-0378">Hydrolase</keyword>
<keyword evidence="4" id="KW-1185">Reference proteome</keyword>
<dbReference type="AlphaFoldDB" id="A0A150NDX6"/>
<comment type="caution">
    <text evidence="2">The sequence shown here is derived from an EMBL/GenBank/DDBJ whole genome shotgun (WGS) entry which is preliminary data.</text>
</comment>
<dbReference type="EMBL" id="LUCS01000028">
    <property type="protein sequence ID" value="KAF6509701.1"/>
    <property type="molecule type" value="Genomic_DNA"/>
</dbReference>
<dbReference type="GO" id="GO:0004557">
    <property type="term" value="F:alpha-galactosidase activity"/>
    <property type="evidence" value="ECO:0007669"/>
    <property type="project" value="UniProtKB-EC"/>
</dbReference>
<reference evidence="1 4" key="2">
    <citation type="submission" date="2016-03" db="EMBL/GenBank/DDBJ databases">
        <title>Spore heat resistance.</title>
        <authorList>
            <person name="Boekhorst J."/>
            <person name="Berendsen E.M."/>
            <person name="Wells-Bennik M.H."/>
            <person name="Kuipers O.P."/>
        </authorList>
    </citation>
    <scope>NUCLEOTIDE SEQUENCE [LARGE SCALE GENOMIC DNA]</scope>
    <source>
        <strain evidence="1 4">GS8</strain>
    </source>
</reference>
<organism evidence="2 3">
    <name type="scientific">Geobacillus stearothermophilus</name>
    <name type="common">Bacillus stearothermophilus</name>
    <dbReference type="NCBI Taxonomy" id="1422"/>
    <lineage>
        <taxon>Bacteria</taxon>
        <taxon>Bacillati</taxon>
        <taxon>Bacillota</taxon>
        <taxon>Bacilli</taxon>
        <taxon>Bacillales</taxon>
        <taxon>Anoxybacillaceae</taxon>
        <taxon>Geobacillus</taxon>
    </lineage>
</organism>
<evidence type="ECO:0000313" key="1">
    <source>
        <dbReference type="EMBL" id="KAF6509701.1"/>
    </source>
</evidence>
<dbReference type="EC" id="3.2.1.22" evidence="2"/>
<dbReference type="Proteomes" id="UP000075517">
    <property type="component" value="Unassembled WGS sequence"/>
</dbReference>
<keyword evidence="2" id="KW-0326">Glycosidase</keyword>
<dbReference type="EMBL" id="LQYY01000023">
    <property type="protein sequence ID" value="KYD34904.1"/>
    <property type="molecule type" value="Genomic_DNA"/>
</dbReference>
<sequence length="43" mass="4880">MSVAYNPQTKQFHLRAGKASYVMQLFRSGYWRAARSATANARS</sequence>
<evidence type="ECO:0000313" key="2">
    <source>
        <dbReference type="EMBL" id="KYD34904.1"/>
    </source>
</evidence>
<accession>A0A150NDX6</accession>
<proteinExistence type="predicted"/>
<evidence type="ECO:0000313" key="4">
    <source>
        <dbReference type="Proteomes" id="UP000773850"/>
    </source>
</evidence>
<gene>
    <name evidence="2" type="ORF">B4114_1886</name>
    <name evidence="1" type="ORF">GS8_1858</name>
</gene>
<protein>
    <submittedName>
        <fullName evidence="2">Alpha-galactosidase</fullName>
        <ecNumber evidence="2">3.2.1.22</ecNumber>
    </submittedName>
</protein>